<sequence>MNASITHTNIMVAPSHRHQSSLGGMIDFSTDVGSFANVQERDRAICRFRRIVGYFEALEPPARNGKYNRPALVRLTFEYARSPESQDKFLGAFFRSLALGMLDESPDLSNDSAVADFREPLFGFADFLVNNFFLPLRAATNKTPQPSPVYHAVVQQAQAQAEQQRIQDFVGTPERLSALRGTCLARDRHRCVITHAFDTMEAKERWKQLPAQDDDGNPLGGNDTYGYLEVAHIIPYALTKEEDSGLNESRKAAIAILNMFDNDVIYLIEGTDINRPCNAITLSQDMHQCFGHFDIFFKRIADALPNTYQIQTFLPFLAGGRFPITRTLFTHPSIDPPSERLLALHSAIGHILHLSGAGDYVQAILNDMETGVVQQDGSTQLGLLVNLALQMRG</sequence>
<proteinExistence type="predicted"/>
<reference evidence="2" key="1">
    <citation type="submission" date="2023-06" db="EMBL/GenBank/DDBJ databases">
        <title>Genome-scale phylogeny and comparative genomics of the fungal order Sordariales.</title>
        <authorList>
            <consortium name="Lawrence Berkeley National Laboratory"/>
            <person name="Hensen N."/>
            <person name="Bonometti L."/>
            <person name="Westerberg I."/>
            <person name="Brannstrom I.O."/>
            <person name="Guillou S."/>
            <person name="Cros-Aarteil S."/>
            <person name="Calhoun S."/>
            <person name="Haridas S."/>
            <person name="Kuo A."/>
            <person name="Mondo S."/>
            <person name="Pangilinan J."/>
            <person name="Riley R."/>
            <person name="Labutti K."/>
            <person name="Andreopoulos B."/>
            <person name="Lipzen A."/>
            <person name="Chen C."/>
            <person name="Yanf M."/>
            <person name="Daum C."/>
            <person name="Ng V."/>
            <person name="Clum A."/>
            <person name="Steindorff A."/>
            <person name="Ohm R."/>
            <person name="Martin F."/>
            <person name="Silar P."/>
            <person name="Natvig D."/>
            <person name="Lalanne C."/>
            <person name="Gautier V."/>
            <person name="Ament-Velasquez S.L."/>
            <person name="Kruys A."/>
            <person name="Hutchinson M.I."/>
            <person name="Powell A.J."/>
            <person name="Barry K."/>
            <person name="Miller A.N."/>
            <person name="Grigoriev I.V."/>
            <person name="Debuchy R."/>
            <person name="Gladieux P."/>
            <person name="Thoren M.H."/>
            <person name="Johannesson H."/>
        </authorList>
    </citation>
    <scope>NUCLEOTIDE SEQUENCE</scope>
    <source>
        <strain evidence="2">SMH2532-1</strain>
    </source>
</reference>
<keyword evidence="3" id="KW-1185">Reference proteome</keyword>
<organism evidence="2 3">
    <name type="scientific">Cercophora newfieldiana</name>
    <dbReference type="NCBI Taxonomy" id="92897"/>
    <lineage>
        <taxon>Eukaryota</taxon>
        <taxon>Fungi</taxon>
        <taxon>Dikarya</taxon>
        <taxon>Ascomycota</taxon>
        <taxon>Pezizomycotina</taxon>
        <taxon>Sordariomycetes</taxon>
        <taxon>Sordariomycetidae</taxon>
        <taxon>Sordariales</taxon>
        <taxon>Lasiosphaeriaceae</taxon>
        <taxon>Cercophora</taxon>
    </lineage>
</organism>
<evidence type="ECO:0000313" key="2">
    <source>
        <dbReference type="EMBL" id="KAK0657948.1"/>
    </source>
</evidence>
<name>A0AA39YSU1_9PEZI</name>
<dbReference type="Pfam" id="PF13391">
    <property type="entry name" value="HNH_2"/>
    <property type="match status" value="1"/>
</dbReference>
<dbReference type="Proteomes" id="UP001174936">
    <property type="component" value="Unassembled WGS sequence"/>
</dbReference>
<evidence type="ECO:0000259" key="1">
    <source>
        <dbReference type="Pfam" id="PF13391"/>
    </source>
</evidence>
<accession>A0AA39YSU1</accession>
<dbReference type="AlphaFoldDB" id="A0AA39YSU1"/>
<protein>
    <recommendedName>
        <fullName evidence="1">HNH nuclease domain-containing protein</fullName>
    </recommendedName>
</protein>
<feature type="domain" description="HNH nuclease" evidence="1">
    <location>
        <begin position="191"/>
        <end position="297"/>
    </location>
</feature>
<evidence type="ECO:0000313" key="3">
    <source>
        <dbReference type="Proteomes" id="UP001174936"/>
    </source>
</evidence>
<dbReference type="EMBL" id="JAULSV010000001">
    <property type="protein sequence ID" value="KAK0657948.1"/>
    <property type="molecule type" value="Genomic_DNA"/>
</dbReference>
<dbReference type="InterPro" id="IPR003615">
    <property type="entry name" value="HNH_nuc"/>
</dbReference>
<comment type="caution">
    <text evidence="2">The sequence shown here is derived from an EMBL/GenBank/DDBJ whole genome shotgun (WGS) entry which is preliminary data.</text>
</comment>
<gene>
    <name evidence="2" type="ORF">B0T16DRAFT_402788</name>
</gene>